<feature type="region of interest" description="Disordered" evidence="1">
    <location>
        <begin position="983"/>
        <end position="1004"/>
    </location>
</feature>
<evidence type="ECO:0000313" key="2">
    <source>
        <dbReference type="EMBL" id="SGZ56039.1"/>
    </source>
</evidence>
<dbReference type="Proteomes" id="UP000182259">
    <property type="component" value="Chromosome IV"/>
</dbReference>
<dbReference type="EMBL" id="LT635767">
    <property type="protein sequence ID" value="SGZ56039.1"/>
    <property type="molecule type" value="Genomic_DNA"/>
</dbReference>
<feature type="compositionally biased region" description="Low complexity" evidence="1">
    <location>
        <begin position="371"/>
        <end position="387"/>
    </location>
</feature>
<feature type="compositionally biased region" description="Polar residues" evidence="1">
    <location>
        <begin position="521"/>
        <end position="532"/>
    </location>
</feature>
<feature type="compositionally biased region" description="Polar residues" evidence="1">
    <location>
        <begin position="768"/>
        <end position="786"/>
    </location>
</feature>
<feature type="compositionally biased region" description="Polar residues" evidence="1">
    <location>
        <begin position="235"/>
        <end position="250"/>
    </location>
</feature>
<proteinExistence type="predicted"/>
<name>A0A1L0BXH5_9ASCO</name>
<feature type="compositionally biased region" description="Acidic residues" evidence="1">
    <location>
        <begin position="388"/>
        <end position="398"/>
    </location>
</feature>
<evidence type="ECO:0000313" key="3">
    <source>
        <dbReference type="Proteomes" id="UP000182259"/>
    </source>
</evidence>
<reference evidence="2 3" key="1">
    <citation type="submission" date="2016-10" db="EMBL/GenBank/DDBJ databases">
        <authorList>
            <person name="de Groot N.N."/>
        </authorList>
    </citation>
    <scope>NUCLEOTIDE SEQUENCE [LARGE SCALE GENOMIC DNA]</scope>
    <source>
        <strain evidence="2 3">PYCC 4715</strain>
    </source>
</reference>
<feature type="compositionally biased region" description="Polar residues" evidence="1">
    <location>
        <begin position="354"/>
        <end position="370"/>
    </location>
</feature>
<feature type="compositionally biased region" description="Low complexity" evidence="1">
    <location>
        <begin position="327"/>
        <end position="342"/>
    </location>
</feature>
<feature type="compositionally biased region" description="Polar residues" evidence="1">
    <location>
        <begin position="313"/>
        <end position="326"/>
    </location>
</feature>
<feature type="compositionally biased region" description="Basic and acidic residues" evidence="1">
    <location>
        <begin position="269"/>
        <end position="280"/>
    </location>
</feature>
<feature type="region of interest" description="Disordered" evidence="1">
    <location>
        <begin position="544"/>
        <end position="629"/>
    </location>
</feature>
<feature type="region of interest" description="Disordered" evidence="1">
    <location>
        <begin position="768"/>
        <end position="810"/>
    </location>
</feature>
<feature type="region of interest" description="Disordered" evidence="1">
    <location>
        <begin position="480"/>
        <end position="532"/>
    </location>
</feature>
<feature type="compositionally biased region" description="Polar residues" evidence="1">
    <location>
        <begin position="492"/>
        <end position="512"/>
    </location>
</feature>
<gene>
    <name evidence="2" type="ORF">SAMEA4029009_CIC11G00000000367</name>
</gene>
<feature type="compositionally biased region" description="Polar residues" evidence="1">
    <location>
        <begin position="548"/>
        <end position="557"/>
    </location>
</feature>
<feature type="compositionally biased region" description="Basic and acidic residues" evidence="1">
    <location>
        <begin position="78"/>
        <end position="91"/>
    </location>
</feature>
<protein>
    <submittedName>
        <fullName evidence="2">CIC11C00000000367</fullName>
    </submittedName>
</protein>
<feature type="region of interest" description="Disordered" evidence="1">
    <location>
        <begin position="907"/>
        <end position="963"/>
    </location>
</feature>
<evidence type="ECO:0000256" key="1">
    <source>
        <dbReference type="SAM" id="MobiDB-lite"/>
    </source>
</evidence>
<feature type="compositionally biased region" description="Basic and acidic residues" evidence="1">
    <location>
        <begin position="991"/>
        <end position="1001"/>
    </location>
</feature>
<accession>A0A1L0BXH5</accession>
<feature type="region of interest" description="Disordered" evidence="1">
    <location>
        <begin position="64"/>
        <end position="91"/>
    </location>
</feature>
<sequence>MQRRNSISSTTSHARLDCVRDVRDTSTDALLTLDDRFLKKSRKSDSHLHLQARSYCFPNGEVFRPRNAPTKRNKPQKIPHERTERYERNERPDRVDIPRSASMVLVTSINSSHSAVPLISSSYLTTLPSFSNLKLKNKNDLVLLIRNNKLDTPTNININTLTQTPPTPLSAPQFHPRLFLLTNNRYSENSTNIVRLDLLLRNTLSETFVNGKSGSLDLNPSSLSNYNLNRSNSNTPQTSVSTSDNINDTIPSDESEPAASLNKTPSLELIKETGSADKSGRITVGNHSETDLETAAGSPSAETVGLESHALNGGTSPYESLNVQTPASEASAYDSATDYASAESRKSQEENDTGVPTDSESQSPNSNNGDSLISLSAASVSSTAPDSSSDDDQADSDEQFQPLKEQSPFEVVVDDSGLKIDSPASAVELHSTQVVSNGQSDAPTINHDAHVDIVLESDDSRSENSQRYSQDYTLNTQDTTDTVHSFEGGPDLTTTSSFKPSDLTSIADTMNSDLPEPTIKLDSTSKSKATSNLRSFESMTEYVAGSTIPGSPNTFNSYEDKPSPISKDSPLQEKPLPVSKDSSMNERPSPISKDSPIKEIPSPISKDSPKDKPTPISKDSPSSPRQKIRSMLDFGPTIPATSVGALDFPILTARSASFGTAMAPNDKSQHNPERTLVKSSNPLGPSQPKEVQPLLLPDDFNELKLVNHEYSKRKNVDLRLNLQSETLATVTEVLPDAPTPISKDSYQLTPQIPARGDLAAFTEVKTPTNLPRRTGSNQQINLTPGSEFSFGGGEDNLKRKSSVSDTESGVNVSDLYSRGQIEKFLADDQKEVPPRGDLDIKGGSIKVHKRNASSISSLNSVLQGRLPRLEVEPVIKPAADMNPPRSTLQLQSRLSMLNVVDVDFDKSLPPTPERKNKYTGRFSLLGDPLASPTHNRMLNKPSPRKDLPSTDEGTLDLPLSEKDGKWHSMSSFKKVFKRFGSEGNSKMSKQSVKDNKKPEKKVTKKPLLPSLKTLRTSNSTISVNGDSLSEVTIRQPYQDRELPVQSLLRTSSQEDVSFSTAKLSKFAAKRKKFVMSLKLASVGRIEELPSPVYSVRDRPETLDVQPLERQPSTKFDLPQLEIGNDNFDDLLLKFDEVEQKAEKEVEELYVNPKSLSSLFLKDDELTEAQIVDQQKNDNQLSDESLPRAFTQESPVLDQFGQIEEKLNGDMQQEETDEGWVDPDETLSLMKSEELVVDLPSEDGEQRILLKKEGLIELLADNTNRGLPAFLKHVKQFQDFTEIEIRVSDFDPTLNVNGATSTAVVKSPILKTEAKPSSKRTVEFSNTISISETYPSYMYKRYNKSVTQYYLTEFAEVNRIKNELNAYKCHEMLVHEKSQMNTHFFY</sequence>
<feature type="region of interest" description="Disordered" evidence="1">
    <location>
        <begin position="227"/>
        <end position="417"/>
    </location>
</feature>
<organism evidence="2 3">
    <name type="scientific">Sungouiella intermedia</name>
    <dbReference type="NCBI Taxonomy" id="45354"/>
    <lineage>
        <taxon>Eukaryota</taxon>
        <taxon>Fungi</taxon>
        <taxon>Dikarya</taxon>
        <taxon>Ascomycota</taxon>
        <taxon>Saccharomycotina</taxon>
        <taxon>Pichiomycetes</taxon>
        <taxon>Metschnikowiaceae</taxon>
        <taxon>Sungouiella</taxon>
    </lineage>
</organism>